<sequence length="390" mass="39678">MLRSMFSSISGLRSHQTMMDVTGNNIANVNTAGFKSSQTLFQDTLSQLLQGAASPTPDQGGTNPAQVGLGTRVAGITTNFGQGAAQTTGRSTDLMISGDGFFVVDNGNEQLYTRAGSFSFDAGGRLVTADGSQVQGWGATDGVVDTNGPLGPLTLPIGVLLPPAGTTSVTMGGNLPADSASTQPVTTAIDVFDAQGAARKVTVQYTRLSPTQWSVTAVDGGTTAAGTLTFAADGSTPTPATLALGGITIDMTGMTGYAKTNTAAALKQDGYAVGTLSSFGVGPDGGLVGVFSNGRREVLGQLAMATFANPAGLEKAGGSMYRPSVNTGEPQVGVPGDGRGTLSGGMLEMSNVDLAQEFTNLIIAQRGFQANSRVITASDEILQDLVNMKR</sequence>
<dbReference type="Pfam" id="PF06429">
    <property type="entry name" value="Flg_bbr_C"/>
    <property type="match status" value="1"/>
</dbReference>
<evidence type="ECO:0000256" key="1">
    <source>
        <dbReference type="ARBA" id="ARBA00004117"/>
    </source>
</evidence>
<dbReference type="Gene3D" id="2.60.98.20">
    <property type="entry name" value="Flagellar hook protein FlgE"/>
    <property type="match status" value="1"/>
</dbReference>
<dbReference type="PANTHER" id="PTHR30435:SF1">
    <property type="entry name" value="FLAGELLAR HOOK PROTEIN FLGE"/>
    <property type="match status" value="1"/>
</dbReference>
<dbReference type="InterPro" id="IPR020013">
    <property type="entry name" value="Flagellar_FlgE/F/G"/>
</dbReference>
<dbReference type="Pfam" id="PF00460">
    <property type="entry name" value="Flg_bb_rod"/>
    <property type="match status" value="1"/>
</dbReference>
<organism evidence="10 11">
    <name type="scientific">Aquipuribacter hungaricus</name>
    <dbReference type="NCBI Taxonomy" id="545624"/>
    <lineage>
        <taxon>Bacteria</taxon>
        <taxon>Bacillati</taxon>
        <taxon>Actinomycetota</taxon>
        <taxon>Actinomycetes</taxon>
        <taxon>Micrococcales</taxon>
        <taxon>Intrasporangiaceae</taxon>
        <taxon>Aquipuribacter</taxon>
    </lineage>
</organism>
<dbReference type="NCBIfam" id="TIGR03506">
    <property type="entry name" value="FlgEFG_subfam"/>
    <property type="match status" value="1"/>
</dbReference>
<evidence type="ECO:0000259" key="8">
    <source>
        <dbReference type="Pfam" id="PF07559"/>
    </source>
</evidence>
<name>A0ABV7WKJ6_9MICO</name>
<dbReference type="InterPro" id="IPR011491">
    <property type="entry name" value="FlgE_D2"/>
</dbReference>
<keyword evidence="10" id="KW-0966">Cell projection</keyword>
<evidence type="ECO:0000259" key="6">
    <source>
        <dbReference type="Pfam" id="PF00460"/>
    </source>
</evidence>
<evidence type="ECO:0000256" key="4">
    <source>
        <dbReference type="ARBA" id="ARBA00023143"/>
    </source>
</evidence>
<keyword evidence="4 5" id="KW-0975">Bacterial flagellum</keyword>
<reference evidence="11" key="1">
    <citation type="journal article" date="2019" name="Int. J. Syst. Evol. Microbiol.">
        <title>The Global Catalogue of Microorganisms (GCM) 10K type strain sequencing project: providing services to taxonomists for standard genome sequencing and annotation.</title>
        <authorList>
            <consortium name="The Broad Institute Genomics Platform"/>
            <consortium name="The Broad Institute Genome Sequencing Center for Infectious Disease"/>
            <person name="Wu L."/>
            <person name="Ma J."/>
        </authorList>
    </citation>
    <scope>NUCLEOTIDE SEQUENCE [LARGE SCALE GENOMIC DNA]</scope>
    <source>
        <strain evidence="11">NCAIM B.02333</strain>
    </source>
</reference>
<dbReference type="InterPro" id="IPR037058">
    <property type="entry name" value="Falgellar_hook_FlgE_sf"/>
</dbReference>
<feature type="domain" description="Flagellar basal body rod protein N-terminal" evidence="6">
    <location>
        <begin position="8"/>
        <end position="35"/>
    </location>
</feature>
<dbReference type="InterPro" id="IPR010930">
    <property type="entry name" value="Flg_bb/hook_C_dom"/>
</dbReference>
<evidence type="ECO:0000313" key="11">
    <source>
        <dbReference type="Proteomes" id="UP001595685"/>
    </source>
</evidence>
<evidence type="ECO:0000259" key="9">
    <source>
        <dbReference type="Pfam" id="PF22692"/>
    </source>
</evidence>
<comment type="similarity">
    <text evidence="2 5">Belongs to the flagella basal body rod proteins family.</text>
</comment>
<dbReference type="SUPFAM" id="SSF117143">
    <property type="entry name" value="Flagellar hook protein flgE"/>
    <property type="match status" value="1"/>
</dbReference>
<dbReference type="InterPro" id="IPR037925">
    <property type="entry name" value="FlgE/F/G-like"/>
</dbReference>
<accession>A0ABV7WKJ6</accession>
<proteinExistence type="inferred from homology"/>
<comment type="function">
    <text evidence="5">A flexible structure which links the flagellar filament to the drive apparatus in the basal body.</text>
</comment>
<dbReference type="EMBL" id="JBHRWW010000010">
    <property type="protein sequence ID" value="MFC3689502.1"/>
    <property type="molecule type" value="Genomic_DNA"/>
</dbReference>
<dbReference type="Pfam" id="PF22692">
    <property type="entry name" value="LlgE_F_G_D1"/>
    <property type="match status" value="1"/>
</dbReference>
<dbReference type="InterPro" id="IPR001444">
    <property type="entry name" value="Flag_bb_rod_N"/>
</dbReference>
<gene>
    <name evidence="10" type="ORF">ACFOLH_14215</name>
</gene>
<evidence type="ECO:0000259" key="7">
    <source>
        <dbReference type="Pfam" id="PF06429"/>
    </source>
</evidence>
<keyword evidence="10" id="KW-0969">Cilium</keyword>
<comment type="caution">
    <text evidence="10">The sequence shown here is derived from an EMBL/GenBank/DDBJ whole genome shotgun (WGS) entry which is preliminary data.</text>
</comment>
<evidence type="ECO:0000256" key="2">
    <source>
        <dbReference type="ARBA" id="ARBA00009677"/>
    </source>
</evidence>
<feature type="domain" description="Flagellar hook protein FlgE D2" evidence="8">
    <location>
        <begin position="176"/>
        <end position="271"/>
    </location>
</feature>
<dbReference type="RefSeq" id="WP_340295020.1">
    <property type="nucleotide sequence ID" value="NZ_JBBEOI010000199.1"/>
</dbReference>
<dbReference type="Pfam" id="PF07559">
    <property type="entry name" value="FlgE_D2"/>
    <property type="match status" value="1"/>
</dbReference>
<evidence type="ECO:0000256" key="5">
    <source>
        <dbReference type="RuleBase" id="RU362116"/>
    </source>
</evidence>
<evidence type="ECO:0000256" key="3">
    <source>
        <dbReference type="ARBA" id="ARBA00019015"/>
    </source>
</evidence>
<keyword evidence="10" id="KW-0282">Flagellum</keyword>
<evidence type="ECO:0000313" key="10">
    <source>
        <dbReference type="EMBL" id="MFC3689502.1"/>
    </source>
</evidence>
<keyword evidence="11" id="KW-1185">Reference proteome</keyword>
<feature type="domain" description="Flagellar basal-body/hook protein C-terminal" evidence="7">
    <location>
        <begin position="345"/>
        <end position="388"/>
    </location>
</feature>
<dbReference type="InterPro" id="IPR053967">
    <property type="entry name" value="LlgE_F_G-like_D1"/>
</dbReference>
<feature type="domain" description="Flagellar hook protein FlgE/F/G-like D1" evidence="9">
    <location>
        <begin position="95"/>
        <end position="158"/>
    </location>
</feature>
<dbReference type="Proteomes" id="UP001595685">
    <property type="component" value="Unassembled WGS sequence"/>
</dbReference>
<dbReference type="PANTHER" id="PTHR30435">
    <property type="entry name" value="FLAGELLAR PROTEIN"/>
    <property type="match status" value="1"/>
</dbReference>
<comment type="subcellular location">
    <subcellularLocation>
        <location evidence="1 5">Bacterial flagellum basal body</location>
    </subcellularLocation>
</comment>
<protein>
    <recommendedName>
        <fullName evidence="3 5">Flagellar hook protein FlgE</fullName>
    </recommendedName>
</protein>